<dbReference type="AlphaFoldDB" id="A0A0V1GFP1"/>
<organism evidence="1 2">
    <name type="scientific">Trichinella pseudospiralis</name>
    <name type="common">Parasitic roundworm</name>
    <dbReference type="NCBI Taxonomy" id="6337"/>
    <lineage>
        <taxon>Eukaryota</taxon>
        <taxon>Metazoa</taxon>
        <taxon>Ecdysozoa</taxon>
        <taxon>Nematoda</taxon>
        <taxon>Enoplea</taxon>
        <taxon>Dorylaimia</taxon>
        <taxon>Trichinellida</taxon>
        <taxon>Trichinellidae</taxon>
        <taxon>Trichinella</taxon>
    </lineage>
</organism>
<accession>A0A0V1GFP1</accession>
<gene>
    <name evidence="1" type="ORF">T4C_6315</name>
</gene>
<proteinExistence type="predicted"/>
<dbReference type="Proteomes" id="UP000054826">
    <property type="component" value="Unassembled WGS sequence"/>
</dbReference>
<dbReference type="EMBL" id="JYDV01002908">
    <property type="protein sequence ID" value="KRY97096.1"/>
    <property type="molecule type" value="Genomic_DNA"/>
</dbReference>
<evidence type="ECO:0000313" key="2">
    <source>
        <dbReference type="Proteomes" id="UP000054826"/>
    </source>
</evidence>
<feature type="non-terminal residue" evidence="1">
    <location>
        <position position="66"/>
    </location>
</feature>
<comment type="caution">
    <text evidence="1">The sequence shown here is derived from an EMBL/GenBank/DDBJ whole genome shotgun (WGS) entry which is preliminary data.</text>
</comment>
<sequence>MKAYAAVKFTTGCLNNVERIVGDTHLRVPCSIEHSLTRAELSTFTQCIDVPKLKARQQFRAISSSP</sequence>
<reference evidence="1 2" key="1">
    <citation type="submission" date="2015-01" db="EMBL/GenBank/DDBJ databases">
        <title>Evolution of Trichinella species and genotypes.</title>
        <authorList>
            <person name="Korhonen P.K."/>
            <person name="Edoardo P."/>
            <person name="Giuseppe L.R."/>
            <person name="Gasser R.B."/>
        </authorList>
    </citation>
    <scope>NUCLEOTIDE SEQUENCE [LARGE SCALE GENOMIC DNA]</scope>
    <source>
        <strain evidence="1">ISS176</strain>
    </source>
</reference>
<evidence type="ECO:0000313" key="1">
    <source>
        <dbReference type="EMBL" id="KRY97096.1"/>
    </source>
</evidence>
<name>A0A0V1GFP1_TRIPS</name>
<protein>
    <submittedName>
        <fullName evidence="1">Uncharacterized protein</fullName>
    </submittedName>
</protein>